<dbReference type="Gene3D" id="1.10.287.1120">
    <property type="entry name" value="Bipartite methylase S protein"/>
    <property type="match status" value="1"/>
</dbReference>
<reference evidence="6 7" key="1">
    <citation type="journal article" date="2020" name="Biotechnol. Biofuels">
        <title>New insights from the biogas microbiome by comprehensive genome-resolved metagenomics of nearly 1600 species originating from multiple anaerobic digesters.</title>
        <authorList>
            <person name="Campanaro S."/>
            <person name="Treu L."/>
            <person name="Rodriguez-R L.M."/>
            <person name="Kovalovszki A."/>
            <person name="Ziels R.M."/>
            <person name="Maus I."/>
            <person name="Zhu X."/>
            <person name="Kougias P.G."/>
            <person name="Basile A."/>
            <person name="Luo G."/>
            <person name="Schluter A."/>
            <person name="Konstantinidis K.T."/>
            <person name="Angelidaki I."/>
        </authorList>
    </citation>
    <scope>NUCLEOTIDE SEQUENCE [LARGE SCALE GENOMIC DNA]</scope>
    <source>
        <strain evidence="6">AS23ysBPME_34</strain>
    </source>
</reference>
<name>A0A7X8C5M8_9LACT</name>
<evidence type="ECO:0000256" key="1">
    <source>
        <dbReference type="ARBA" id="ARBA00010923"/>
    </source>
</evidence>
<feature type="domain" description="Type I restriction modification DNA specificity" evidence="5">
    <location>
        <begin position="225"/>
        <end position="393"/>
    </location>
</feature>
<dbReference type="Pfam" id="PF01420">
    <property type="entry name" value="Methylase_S"/>
    <property type="match status" value="2"/>
</dbReference>
<dbReference type="SUPFAM" id="SSF116734">
    <property type="entry name" value="DNA methylase specificity domain"/>
    <property type="match status" value="2"/>
</dbReference>
<evidence type="ECO:0000313" key="7">
    <source>
        <dbReference type="Proteomes" id="UP000541058"/>
    </source>
</evidence>
<dbReference type="PANTHER" id="PTHR30408:SF12">
    <property type="entry name" value="TYPE I RESTRICTION ENZYME MJAVIII SPECIFICITY SUBUNIT"/>
    <property type="match status" value="1"/>
</dbReference>
<dbReference type="InterPro" id="IPR000055">
    <property type="entry name" value="Restrct_endonuc_typeI_TRD"/>
</dbReference>
<keyword evidence="4" id="KW-0175">Coiled coil</keyword>
<sequence>MVKTIRKNTFWETKIGIIPKDWRIVSLDETSTLHARIGWQGLTTDEYRTVGKFKLVSGTNFTNGKINWETCNYIDKYRFEQDKNIQLRNEDVLVTKDGSIGKIAYVEMDNEKATLNSGVFVVRPKRNTYYPKFMYYIFASDYFIEFLNKLTAGSTIVHLYQKDFINFKYPLPSMKEQQKIATALSDMDDLIESLEKIIEKKKKIKQGTMQQLLTGEKRLPGFVGEWTTKKIGDFCTTYSGGTPSTKNPKYYNGDIPWITSQELNRSRIYKVDYRISKKGLEESSARLIKEDTLLLAMYGATAGISSISKIKGAINQAILAILPEDASSVYLYYLLTYLKKDIVSKYTQGGQPNLSNNIIRLLELNLPNLREQQAIAEILSDMDAEIEALEEKLEKYKKLKEGMMQELLTGRIRLV</sequence>
<keyword evidence="2" id="KW-0680">Restriction system</keyword>
<feature type="coiled-coil region" evidence="4">
    <location>
        <begin position="372"/>
        <end position="406"/>
    </location>
</feature>
<gene>
    <name evidence="6" type="ORF">GX355_11370</name>
</gene>
<dbReference type="PANTHER" id="PTHR30408">
    <property type="entry name" value="TYPE-1 RESTRICTION ENZYME ECOKI SPECIFICITY PROTEIN"/>
    <property type="match status" value="1"/>
</dbReference>
<dbReference type="RefSeq" id="WP_276649997.1">
    <property type="nucleotide sequence ID" value="NZ_JAAYSM010000404.1"/>
</dbReference>
<dbReference type="AlphaFoldDB" id="A0A7X8C5M8"/>
<keyword evidence="3" id="KW-0238">DNA-binding</keyword>
<dbReference type="GO" id="GO:0003677">
    <property type="term" value="F:DNA binding"/>
    <property type="evidence" value="ECO:0007669"/>
    <property type="project" value="UniProtKB-KW"/>
</dbReference>
<evidence type="ECO:0000259" key="5">
    <source>
        <dbReference type="Pfam" id="PF01420"/>
    </source>
</evidence>
<evidence type="ECO:0000313" key="6">
    <source>
        <dbReference type="EMBL" id="NLJ19445.1"/>
    </source>
</evidence>
<dbReference type="InterPro" id="IPR044946">
    <property type="entry name" value="Restrct_endonuc_typeI_TRD_sf"/>
</dbReference>
<accession>A0A7X8C5M8</accession>
<organism evidence="6 7">
    <name type="scientific">Globicatella sulfidifaciens</name>
    <dbReference type="NCBI Taxonomy" id="136093"/>
    <lineage>
        <taxon>Bacteria</taxon>
        <taxon>Bacillati</taxon>
        <taxon>Bacillota</taxon>
        <taxon>Bacilli</taxon>
        <taxon>Lactobacillales</taxon>
        <taxon>Aerococcaceae</taxon>
        <taxon>Globicatella</taxon>
    </lineage>
</organism>
<evidence type="ECO:0000256" key="4">
    <source>
        <dbReference type="SAM" id="Coils"/>
    </source>
</evidence>
<dbReference type="GO" id="GO:0009307">
    <property type="term" value="P:DNA restriction-modification system"/>
    <property type="evidence" value="ECO:0007669"/>
    <property type="project" value="UniProtKB-KW"/>
</dbReference>
<protein>
    <recommendedName>
        <fullName evidence="5">Type I restriction modification DNA specificity domain-containing protein</fullName>
    </recommendedName>
</protein>
<comment type="similarity">
    <text evidence="1">Belongs to the type-I restriction system S methylase family.</text>
</comment>
<dbReference type="CDD" id="cd17515">
    <property type="entry name" value="RMtype1_S_MjaORF132P_Sau1132ORF3780P-TRD1-CR1_like"/>
    <property type="match status" value="1"/>
</dbReference>
<feature type="domain" description="Type I restriction modification DNA specificity" evidence="5">
    <location>
        <begin position="19"/>
        <end position="199"/>
    </location>
</feature>
<dbReference type="EMBL" id="JAAYSM010000404">
    <property type="protein sequence ID" value="NLJ19445.1"/>
    <property type="molecule type" value="Genomic_DNA"/>
</dbReference>
<comment type="caution">
    <text evidence="6">The sequence shown here is derived from an EMBL/GenBank/DDBJ whole genome shotgun (WGS) entry which is preliminary data.</text>
</comment>
<dbReference type="Proteomes" id="UP000541058">
    <property type="component" value="Unassembled WGS sequence"/>
</dbReference>
<dbReference type="Gene3D" id="3.90.220.20">
    <property type="entry name" value="DNA methylase specificity domains"/>
    <property type="match status" value="2"/>
</dbReference>
<dbReference type="InterPro" id="IPR052021">
    <property type="entry name" value="Type-I_RS_S_subunit"/>
</dbReference>
<proteinExistence type="inferred from homology"/>
<evidence type="ECO:0000256" key="3">
    <source>
        <dbReference type="ARBA" id="ARBA00023125"/>
    </source>
</evidence>
<evidence type="ECO:0000256" key="2">
    <source>
        <dbReference type="ARBA" id="ARBA00022747"/>
    </source>
</evidence>